<name>A0A0M4DRJ8_STRPR</name>
<dbReference type="OMA" id="SNGMDYL"/>
<feature type="region of interest" description="Disordered" evidence="1">
    <location>
        <begin position="1"/>
        <end position="42"/>
    </location>
</feature>
<dbReference type="EMBL" id="CP011340">
    <property type="protein sequence ID" value="ALC18348.1"/>
    <property type="molecule type" value="Genomic_DNA"/>
</dbReference>
<evidence type="ECO:0000313" key="2">
    <source>
        <dbReference type="EMBL" id="ALC18348.1"/>
    </source>
</evidence>
<evidence type="ECO:0000256" key="1">
    <source>
        <dbReference type="SAM" id="MobiDB-lite"/>
    </source>
</evidence>
<sequence length="368" mass="40605">MTDRPGPQLPDEPEGSAEQIPAPAAMPVVSAKKAERPSPRLDVSYTPVSNGMDYLVSVFQHLTEGATPPSARDLKYTVLHLQAATEVLLKARLAREHFSLIFADPTEATHDAWQKGDFKSCGTLDAFDRLRNIARLAIEEDDRKRIKDLSDHRNALQHYGLKHNAYAIESRAARVLDFLIAFIHRHLIPELEPAEAKGVEQDMDSFRLKLKGIETLVKQRMNNLRSELAKVTDVTVKCPDCEQWALVANGRDEGPTCLFCHQVWPQDPESAAANYAWIILGLDNYSAIKDGGDSPVVECPDCEIGALVIEAVTAAGQPDATPLCFSCGTVFKNLIDCEGGCGTVLDIGPDEDAIHICRNCIENRYARF</sequence>
<dbReference type="OrthoDB" id="3818700at2"/>
<dbReference type="GeneID" id="97231669"/>
<dbReference type="RefSeq" id="WP_005322187.1">
    <property type="nucleotide sequence ID" value="NZ_CP011340.1"/>
</dbReference>
<dbReference type="KEGG" id="spri:SPRI_7311"/>
<dbReference type="AlphaFoldDB" id="A0A0M4DRJ8"/>
<proteinExistence type="predicted"/>
<dbReference type="KEGG" id="spri:SPRI_0042"/>
<organism evidence="3">
    <name type="scientific">Streptomyces pristinaespiralis</name>
    <dbReference type="NCBI Taxonomy" id="38300"/>
    <lineage>
        <taxon>Bacteria</taxon>
        <taxon>Bacillati</taxon>
        <taxon>Actinomycetota</taxon>
        <taxon>Actinomycetes</taxon>
        <taxon>Kitasatosporales</taxon>
        <taxon>Streptomycetaceae</taxon>
        <taxon>Streptomyces</taxon>
    </lineage>
</organism>
<reference evidence="3 4" key="1">
    <citation type="submission" date="2015-08" db="EMBL/GenBank/DDBJ databases">
        <title>Genome sequence of the pristinamycin over-producing bacterium Streptomyces pristinaespiralis HCCB10218.</title>
        <authorList>
            <person name="Tian J."/>
            <person name="Yang J."/>
            <person name="Li L."/>
            <person name="Ruan L."/>
            <person name="Wei W."/>
            <person name="Zheng G."/>
            <person name="Wei Z."/>
            <person name="Yang S."/>
            <person name="Ge M."/>
            <person name="Jiang W."/>
            <person name="Lu Y."/>
        </authorList>
    </citation>
    <scope>NUCLEOTIDE SEQUENCE [LARGE SCALE GENOMIC DNA]</scope>
    <source>
        <strain evidence="3 4">HCCB 10218</strain>
    </source>
</reference>
<accession>A0A0M4DRJ8</accession>
<dbReference type="PATRIC" id="fig|38300.4.peg.46"/>
<evidence type="ECO:0000313" key="4">
    <source>
        <dbReference type="Proteomes" id="UP000060513"/>
    </source>
</evidence>
<protein>
    <submittedName>
        <fullName evidence="3">Uncharacterized protein</fullName>
    </submittedName>
</protein>
<gene>
    <name evidence="2" type="ORF">SPRI_0042</name>
    <name evidence="3" type="ORF">SPRI_7311</name>
</gene>
<dbReference type="Proteomes" id="UP000060513">
    <property type="component" value="Chromosome"/>
</dbReference>
<evidence type="ECO:0000313" key="3">
    <source>
        <dbReference type="EMBL" id="ALC25617.1"/>
    </source>
</evidence>
<dbReference type="EMBL" id="CP011340">
    <property type="protein sequence ID" value="ALC25617.1"/>
    <property type="molecule type" value="Genomic_DNA"/>
</dbReference>